<name>A0A8K0QUF9_9PLEO</name>
<proteinExistence type="predicted"/>
<feature type="region of interest" description="Disordered" evidence="1">
    <location>
        <begin position="1"/>
        <end position="44"/>
    </location>
</feature>
<protein>
    <submittedName>
        <fullName evidence="2">Uncharacterized protein</fullName>
    </submittedName>
</protein>
<evidence type="ECO:0000256" key="1">
    <source>
        <dbReference type="SAM" id="MobiDB-lite"/>
    </source>
</evidence>
<evidence type="ECO:0000313" key="3">
    <source>
        <dbReference type="Proteomes" id="UP000813461"/>
    </source>
</evidence>
<feature type="compositionally biased region" description="Basic and acidic residues" evidence="1">
    <location>
        <begin position="380"/>
        <end position="407"/>
    </location>
</feature>
<dbReference type="EMBL" id="JAGMVJ010000025">
    <property type="protein sequence ID" value="KAH7070951.1"/>
    <property type="molecule type" value="Genomic_DNA"/>
</dbReference>
<reference evidence="2" key="1">
    <citation type="journal article" date="2021" name="Nat. Commun.">
        <title>Genetic determinants of endophytism in the Arabidopsis root mycobiome.</title>
        <authorList>
            <person name="Mesny F."/>
            <person name="Miyauchi S."/>
            <person name="Thiergart T."/>
            <person name="Pickel B."/>
            <person name="Atanasova L."/>
            <person name="Karlsson M."/>
            <person name="Huettel B."/>
            <person name="Barry K.W."/>
            <person name="Haridas S."/>
            <person name="Chen C."/>
            <person name="Bauer D."/>
            <person name="Andreopoulos W."/>
            <person name="Pangilinan J."/>
            <person name="LaButti K."/>
            <person name="Riley R."/>
            <person name="Lipzen A."/>
            <person name="Clum A."/>
            <person name="Drula E."/>
            <person name="Henrissat B."/>
            <person name="Kohler A."/>
            <person name="Grigoriev I.V."/>
            <person name="Martin F.M."/>
            <person name="Hacquard S."/>
        </authorList>
    </citation>
    <scope>NUCLEOTIDE SEQUENCE</scope>
    <source>
        <strain evidence="2">MPI-SDFR-AT-0120</strain>
    </source>
</reference>
<feature type="compositionally biased region" description="Acidic residues" evidence="1">
    <location>
        <begin position="361"/>
        <end position="379"/>
    </location>
</feature>
<feature type="region of interest" description="Disordered" evidence="1">
    <location>
        <begin position="340"/>
        <end position="415"/>
    </location>
</feature>
<keyword evidence="3" id="KW-1185">Reference proteome</keyword>
<dbReference type="OrthoDB" id="3774700at2759"/>
<gene>
    <name evidence="2" type="ORF">FB567DRAFT_538993</name>
</gene>
<organism evidence="2 3">
    <name type="scientific">Paraphoma chrysanthemicola</name>
    <dbReference type="NCBI Taxonomy" id="798071"/>
    <lineage>
        <taxon>Eukaryota</taxon>
        <taxon>Fungi</taxon>
        <taxon>Dikarya</taxon>
        <taxon>Ascomycota</taxon>
        <taxon>Pezizomycotina</taxon>
        <taxon>Dothideomycetes</taxon>
        <taxon>Pleosporomycetidae</taxon>
        <taxon>Pleosporales</taxon>
        <taxon>Pleosporineae</taxon>
        <taxon>Phaeosphaeriaceae</taxon>
        <taxon>Paraphoma</taxon>
    </lineage>
</organism>
<comment type="caution">
    <text evidence="2">The sequence shown here is derived from an EMBL/GenBank/DDBJ whole genome shotgun (WGS) entry which is preliminary data.</text>
</comment>
<dbReference type="AlphaFoldDB" id="A0A8K0QUF9"/>
<evidence type="ECO:0000313" key="2">
    <source>
        <dbReference type="EMBL" id="KAH7070951.1"/>
    </source>
</evidence>
<dbReference type="Proteomes" id="UP000813461">
    <property type="component" value="Unassembled WGS sequence"/>
</dbReference>
<accession>A0A8K0QUF9</accession>
<sequence length="415" mass="45465">MKVSTTTTSRPFSPPPEASDPASIFPAPSRANTSLATIPSTPPDTPDKLVNTTIPAAQTPQVPVRTTSTSTTLSFCLPTSLSFFHRLTWEQTPWIEHTLNSRPITPISTHDARTIAAQLSHASNTPISALSIEKALFFGSSYPLATSAADAQLSSKIGTFPLLFIVFPHLSHTTQHPALNANFLRVWHDQIVKPAFDAAWHASHQAPTYGAAIDGLTRIQQPHGVRTAFDARPWSGLAALLQKRGECVKAVREVWPQDSELLGQAWTSMTGMLQGFPGLKEYRDPVLLAVGRGRGDRGHDVGGSEVFEKVQGVWSEFGHVHEVVRDSFRVVVETVVGTGKTKDAGDDVGYDDEVGRTFSCDFEDQDENEDEDEDEDHGEEMEKTDGRGGKRKEGSRVQPEDDGDSRGQRSKRRKM</sequence>
<feature type="compositionally biased region" description="Polar residues" evidence="1">
    <location>
        <begin position="30"/>
        <end position="39"/>
    </location>
</feature>
<feature type="compositionally biased region" description="Low complexity" evidence="1">
    <location>
        <begin position="1"/>
        <end position="11"/>
    </location>
</feature>